<comment type="caution">
    <text evidence="1">The sequence shown here is derived from an EMBL/GenBank/DDBJ whole genome shotgun (WGS) entry which is preliminary data.</text>
</comment>
<protein>
    <recommendedName>
        <fullName evidence="3">Aminoglycoside phosphotransferase domain-containing protein</fullName>
    </recommendedName>
</protein>
<name>A0A024GYN2_9MICC</name>
<evidence type="ECO:0008006" key="3">
    <source>
        <dbReference type="Google" id="ProtNLM"/>
    </source>
</evidence>
<reference evidence="2" key="1">
    <citation type="journal article" date="2014" name="Genome Announc.">
        <title>Genome Sequence of Arthrobacter siccitolerans 4J27, a Xeroprotectant-Producing Desiccation-Tolerant Microorganism.</title>
        <authorList>
            <person name="Manzanera M."/>
            <person name="Santa-Cruz-Calvo L."/>
            <person name="Vilchez J.I."/>
            <person name="Garcia-Fontana C."/>
            <person name="Silva-Castro G.A."/>
            <person name="Calvo C."/>
            <person name="Gonzalez-Lopez J."/>
        </authorList>
    </citation>
    <scope>NUCLEOTIDE SEQUENCE [LARGE SCALE GENOMIC DNA]</scope>
    <source>
        <strain evidence="2">4J27</strain>
    </source>
</reference>
<dbReference type="Gene3D" id="3.90.1200.10">
    <property type="match status" value="1"/>
</dbReference>
<keyword evidence="2" id="KW-1185">Reference proteome</keyword>
<dbReference type="Proteomes" id="UP000035722">
    <property type="component" value="Unassembled WGS sequence"/>
</dbReference>
<dbReference type="RefSeq" id="WP_152683756.1">
    <property type="nucleotide sequence ID" value="NZ_CAQI01000028.1"/>
</dbReference>
<dbReference type="InterPro" id="IPR011009">
    <property type="entry name" value="Kinase-like_dom_sf"/>
</dbReference>
<accession>A0A024GYN2</accession>
<sequence>MESGHRQGLESLGPGRPAAELLNTVAALALREPRVDVLSATASRIGLPALNMTTGGLWRVQGMAGGEDASLPPREFSVVVKLLQSPLLWSGIERVPEEYREALAANYPWRTEAEVYSSGLSEAMPANSRLPELFRLVELGPDRAAIWMEDIAPDGNPEWSDKHFRDAAWVLGLLAGTPEVRQCSEAIQDTRRPDRLKYFLSGVGDAVLIPAIKGPDLWEHPAISAHSDPALVEGLRSFADQCPLLVDEMMTLPALPAHGDACPQNFLIEGADPVTGLTNFVLVDWGMFGEVCVGYDLGQLLAGRVNDGTLPGTALERLEPICVDAYLEGLGRSASAVSRGEVRRGLAISMAVFAGLTAVVSDRLAEGDSAEVRSLMAGRLDMARFLLDLLAQTRS</sequence>
<dbReference type="AlphaFoldDB" id="A0A024GYN2"/>
<dbReference type="EMBL" id="CAQI01000028">
    <property type="protein sequence ID" value="CCQ44586.1"/>
    <property type="molecule type" value="Genomic_DNA"/>
</dbReference>
<proteinExistence type="predicted"/>
<evidence type="ECO:0000313" key="1">
    <source>
        <dbReference type="EMBL" id="CCQ44586.1"/>
    </source>
</evidence>
<dbReference type="STRING" id="861266.ARTSIC4J27_513"/>
<organism evidence="1 2">
    <name type="scientific">Pseudarthrobacter siccitolerans</name>
    <dbReference type="NCBI Taxonomy" id="861266"/>
    <lineage>
        <taxon>Bacteria</taxon>
        <taxon>Bacillati</taxon>
        <taxon>Actinomycetota</taxon>
        <taxon>Actinomycetes</taxon>
        <taxon>Micrococcales</taxon>
        <taxon>Micrococcaceae</taxon>
        <taxon>Pseudarthrobacter</taxon>
    </lineage>
</organism>
<evidence type="ECO:0000313" key="2">
    <source>
        <dbReference type="Proteomes" id="UP000035722"/>
    </source>
</evidence>
<gene>
    <name evidence="1" type="ORF">ARTSIC4J27_513</name>
</gene>
<dbReference type="OrthoDB" id="4577657at2"/>
<dbReference type="SUPFAM" id="SSF56112">
    <property type="entry name" value="Protein kinase-like (PK-like)"/>
    <property type="match status" value="1"/>
</dbReference>